<feature type="region of interest" description="Disordered" evidence="1">
    <location>
        <begin position="220"/>
        <end position="240"/>
    </location>
</feature>
<reference evidence="2 3" key="1">
    <citation type="submission" date="2018-11" db="EMBL/GenBank/DDBJ databases">
        <title>Genomes From Bacteria Associated with the Canine Oral Cavity: a Test Case for Automated Genome-Based Taxonomic Assignment.</title>
        <authorList>
            <person name="Coil D.A."/>
            <person name="Jospin G."/>
            <person name="Darling A.E."/>
            <person name="Wallis C."/>
            <person name="Davis I.J."/>
            <person name="Harris S."/>
            <person name="Eisen J.A."/>
            <person name="Holcombe L.J."/>
            <person name="O'Flynn C."/>
        </authorList>
    </citation>
    <scope>NUCLEOTIDE SEQUENCE [LARGE SCALE GENOMIC DNA]</scope>
    <source>
        <strain evidence="2 3">OH770</strain>
    </source>
</reference>
<comment type="caution">
    <text evidence="2">The sequence shown here is derived from an EMBL/GenBank/DDBJ whole genome shotgun (WGS) entry which is preliminary data.</text>
</comment>
<keyword evidence="3" id="KW-1185">Reference proteome</keyword>
<accession>A0A3P1SF28</accession>
<evidence type="ECO:0000313" key="3">
    <source>
        <dbReference type="Proteomes" id="UP000280444"/>
    </source>
</evidence>
<evidence type="ECO:0000256" key="1">
    <source>
        <dbReference type="SAM" id="MobiDB-lite"/>
    </source>
</evidence>
<evidence type="ECO:0000313" key="2">
    <source>
        <dbReference type="EMBL" id="RRC95891.1"/>
    </source>
</evidence>
<dbReference type="RefSeq" id="WP_124868579.1">
    <property type="nucleotide sequence ID" value="NZ_RQZF01000002.1"/>
</dbReference>
<dbReference type="InterPro" id="IPR021391">
    <property type="entry name" value="DUF3027"/>
</dbReference>
<dbReference type="AlphaFoldDB" id="A0A3P1SF28"/>
<protein>
    <submittedName>
        <fullName evidence="2">DUF3027 domain-containing protein</fullName>
    </submittedName>
</protein>
<organism evidence="2 3">
    <name type="scientific">Schaalia canis</name>
    <dbReference type="NCBI Taxonomy" id="100469"/>
    <lineage>
        <taxon>Bacteria</taxon>
        <taxon>Bacillati</taxon>
        <taxon>Actinomycetota</taxon>
        <taxon>Actinomycetes</taxon>
        <taxon>Actinomycetales</taxon>
        <taxon>Actinomycetaceae</taxon>
        <taxon>Schaalia</taxon>
    </lineage>
</organism>
<dbReference type="EMBL" id="RQZF01000002">
    <property type="protein sequence ID" value="RRC95891.1"/>
    <property type="molecule type" value="Genomic_DNA"/>
</dbReference>
<dbReference type="Proteomes" id="UP000280444">
    <property type="component" value="Unassembled WGS sequence"/>
</dbReference>
<gene>
    <name evidence="2" type="ORF">EII11_03290</name>
</gene>
<sequence length="256" mass="28172">MPKTTVARPRKIREDAVLVKSVERAREAALTIARESAVGDHLGFEMVAERLGTHYFASTEAGYVGWRWAVTIARVPRGKTATICEIDLIPGEGSLLAPEWVPWEERLLPEDVSREDVLPYRASDERLDQGYEATGEDADEVLSHELGLGRPRVLSAQGRAEAIQRWYASEQGPRRGRLPKATCSTCGFLLKLSGSMRTVFGVCANAWSADDGRVVSLDHSCGSHSETDVPKGGTEWPVRPSRVNDFTVENHAMPTS</sequence>
<name>A0A3P1SF28_9ACTO</name>
<proteinExistence type="predicted"/>
<dbReference type="Pfam" id="PF11228">
    <property type="entry name" value="DUF3027"/>
    <property type="match status" value="1"/>
</dbReference>
<dbReference type="OrthoDB" id="3210158at2"/>